<reference evidence="2" key="3">
    <citation type="submission" date="2020-09" db="EMBL/GenBank/DDBJ databases">
        <authorList>
            <person name="Sun Q."/>
            <person name="Zhou Y."/>
        </authorList>
    </citation>
    <scope>NUCLEOTIDE SEQUENCE</scope>
    <source>
        <strain evidence="2">CGMCC 4.7206</strain>
    </source>
</reference>
<evidence type="ECO:0000313" key="3">
    <source>
        <dbReference type="Proteomes" id="UP000597989"/>
    </source>
</evidence>
<keyword evidence="4" id="KW-1185">Reference proteome</keyword>
<reference evidence="2 3" key="1">
    <citation type="journal article" date="2014" name="Int. J. Syst. Evol. Microbiol.">
        <title>Complete genome sequence of Corynebacterium casei LMG S-19264T (=DSM 44701T), isolated from a smear-ripened cheese.</title>
        <authorList>
            <consortium name="US DOE Joint Genome Institute (JGI-PGF)"/>
            <person name="Walter F."/>
            <person name="Albersmeier A."/>
            <person name="Kalinowski J."/>
            <person name="Ruckert C."/>
        </authorList>
    </citation>
    <scope>NUCLEOTIDE SEQUENCE [LARGE SCALE GENOMIC DNA]</scope>
    <source>
        <strain evidence="2 3">CGMCC 4.7206</strain>
    </source>
</reference>
<dbReference type="RefSeq" id="WP_229680434.1">
    <property type="nucleotide sequence ID" value="NZ_BAAAHC010000020.1"/>
</dbReference>
<dbReference type="EMBL" id="BMMT01000019">
    <property type="protein sequence ID" value="GGJ02322.1"/>
    <property type="molecule type" value="Genomic_DNA"/>
</dbReference>
<reference evidence="1" key="4">
    <citation type="submission" date="2023-12" db="EMBL/GenBank/DDBJ databases">
        <authorList>
            <person name="Sun Q."/>
            <person name="Inoue M."/>
        </authorList>
    </citation>
    <scope>NUCLEOTIDE SEQUENCE</scope>
    <source>
        <strain evidence="1">JCM 10664</strain>
    </source>
</reference>
<evidence type="ECO:0000313" key="1">
    <source>
        <dbReference type="EMBL" id="GAA0537519.1"/>
    </source>
</evidence>
<dbReference type="EMBL" id="BAAAHC010000020">
    <property type="protein sequence ID" value="GAA0537519.1"/>
    <property type="molecule type" value="Genomic_DNA"/>
</dbReference>
<reference evidence="1 4" key="2">
    <citation type="journal article" date="2019" name="Int. J. Syst. Evol. Microbiol.">
        <title>The Global Catalogue of Microorganisms (GCM) 10K type strain sequencing project: providing services to taxonomists for standard genome sequencing and annotation.</title>
        <authorList>
            <consortium name="The Broad Institute Genomics Platform"/>
            <consortium name="The Broad Institute Genome Sequencing Center for Infectious Disease"/>
            <person name="Wu L."/>
            <person name="Ma J."/>
        </authorList>
    </citation>
    <scope>NUCLEOTIDE SEQUENCE [LARGE SCALE GENOMIC DNA]</scope>
    <source>
        <strain evidence="1 4">JCM 10664</strain>
    </source>
</reference>
<dbReference type="Proteomes" id="UP001500220">
    <property type="component" value="Unassembled WGS sequence"/>
</dbReference>
<comment type="caution">
    <text evidence="2">The sequence shown here is derived from an EMBL/GenBank/DDBJ whole genome shotgun (WGS) entry which is preliminary data.</text>
</comment>
<dbReference type="Proteomes" id="UP000597989">
    <property type="component" value="Unassembled WGS sequence"/>
</dbReference>
<evidence type="ECO:0000313" key="4">
    <source>
        <dbReference type="Proteomes" id="UP001500220"/>
    </source>
</evidence>
<organism evidence="2 3">
    <name type="scientific">Saccharopolyspora thermophila</name>
    <dbReference type="NCBI Taxonomy" id="89367"/>
    <lineage>
        <taxon>Bacteria</taxon>
        <taxon>Bacillati</taxon>
        <taxon>Actinomycetota</taxon>
        <taxon>Actinomycetes</taxon>
        <taxon>Pseudonocardiales</taxon>
        <taxon>Pseudonocardiaceae</taxon>
        <taxon>Saccharopolyspora</taxon>
    </lineage>
</organism>
<protein>
    <submittedName>
        <fullName evidence="2">Uncharacterized protein</fullName>
    </submittedName>
</protein>
<name>A0A917NI35_9PSEU</name>
<dbReference type="AlphaFoldDB" id="A0A917NI35"/>
<sequence>MSLLPVPEPLAGGVAAGVRGAADLVGMLLGVRRRGVWSRPGRAYIEVRGVEGPRGAVVARLVERTLASHPGVVWARVNAPSERVVVQLASPPPPLS</sequence>
<evidence type="ECO:0000313" key="2">
    <source>
        <dbReference type="EMBL" id="GGJ02322.1"/>
    </source>
</evidence>
<accession>A0A917NI35</accession>
<proteinExistence type="predicted"/>
<gene>
    <name evidence="1" type="ORF">GCM10009545_45350</name>
    <name evidence="2" type="ORF">GCM10011581_44350</name>
</gene>